<dbReference type="PANTHER" id="PTHR14725:SF0">
    <property type="entry name" value="RIBOSOME-BINDING FACTOR A, MITOCHONDRIAL-RELATED"/>
    <property type="match status" value="1"/>
</dbReference>
<dbReference type="InterPro" id="IPR039212">
    <property type="entry name" value="RBFA_mitochondrial"/>
</dbReference>
<dbReference type="SUPFAM" id="SSF89919">
    <property type="entry name" value="Ribosome-binding factor A, RbfA"/>
    <property type="match status" value="1"/>
</dbReference>
<dbReference type="InterPro" id="IPR000238">
    <property type="entry name" value="RbfA"/>
</dbReference>
<evidence type="ECO:0000313" key="1">
    <source>
        <dbReference type="EMBL" id="MBY69303.1"/>
    </source>
</evidence>
<gene>
    <name evidence="1" type="primary">Rbfa</name>
    <name evidence="3" type="synonym">LOC112685764</name>
    <name evidence="1" type="ORF">g.81777</name>
</gene>
<sequence length="344" mass="39325">MFHQTHCTSSGSLFKNLLRCSQSILKCNASSLDGRMMNKVMGLTRKSKKVWYQSNVGANPTFEELMKQTTKNNAGRQANKRVDVLNKLIMKNITDIMATGEQSEKLIGFGLEVSKVTIAGDYRSVNVFWMASKSEDDSQLEQLLQSISGPLRHELSRLRIMGEIPKIQFVKDKTYSNIAAVDRLLNKADYGDDFIPTCPALLKNHSIVFTSIDPEIKEKIKELELNENLEESYEDDIIPEMKMDVMGLDHSAIMTRLNASIQKAKAVHRLSNNEQNKKNIKIESVAEPQYLSFTDFVKKRKIQEAKALGRRRSRSIEKEIYDQEFSLSNEEEDNTNIEEFPFKI</sequence>
<dbReference type="AlphaFoldDB" id="A0A2S2PV88"/>
<evidence type="ECO:0000313" key="2">
    <source>
        <dbReference type="Proteomes" id="UP000694846"/>
    </source>
</evidence>
<dbReference type="EMBL" id="GGMS01000100">
    <property type="protein sequence ID" value="MBY69303.1"/>
    <property type="molecule type" value="Transcribed_RNA"/>
</dbReference>
<dbReference type="RefSeq" id="XP_025413527.1">
    <property type="nucleotide sequence ID" value="XM_025557742.1"/>
</dbReference>
<dbReference type="InterPro" id="IPR015946">
    <property type="entry name" value="KH_dom-like_a/b"/>
</dbReference>
<name>A0A2S2PV88_9HEMI</name>
<evidence type="ECO:0000313" key="3">
    <source>
        <dbReference type="RefSeq" id="XP_025413527.1"/>
    </source>
</evidence>
<dbReference type="Pfam" id="PF02033">
    <property type="entry name" value="RBFA"/>
    <property type="match status" value="1"/>
</dbReference>
<dbReference type="GO" id="GO:0006364">
    <property type="term" value="P:rRNA processing"/>
    <property type="evidence" value="ECO:0007669"/>
    <property type="project" value="InterPro"/>
</dbReference>
<organism evidence="1">
    <name type="scientific">Sipha flava</name>
    <name type="common">yellow sugarcane aphid</name>
    <dbReference type="NCBI Taxonomy" id="143950"/>
    <lineage>
        <taxon>Eukaryota</taxon>
        <taxon>Metazoa</taxon>
        <taxon>Ecdysozoa</taxon>
        <taxon>Arthropoda</taxon>
        <taxon>Hexapoda</taxon>
        <taxon>Insecta</taxon>
        <taxon>Pterygota</taxon>
        <taxon>Neoptera</taxon>
        <taxon>Paraneoptera</taxon>
        <taxon>Hemiptera</taxon>
        <taxon>Sternorrhyncha</taxon>
        <taxon>Aphidomorpha</taxon>
        <taxon>Aphidoidea</taxon>
        <taxon>Aphididae</taxon>
        <taxon>Sipha</taxon>
    </lineage>
</organism>
<keyword evidence="2" id="KW-1185">Reference proteome</keyword>
<proteinExistence type="predicted"/>
<reference evidence="3" key="2">
    <citation type="submission" date="2025-04" db="UniProtKB">
        <authorList>
            <consortium name="RefSeq"/>
        </authorList>
    </citation>
    <scope>IDENTIFICATION</scope>
    <source>
        <tissue evidence="3">Whole body</tissue>
    </source>
</reference>
<accession>A0A2S2PV88</accession>
<dbReference type="PANTHER" id="PTHR14725">
    <property type="entry name" value="RIBOSOME-BINDING FACTOR A, MITOCHONDRIAL-RELATED"/>
    <property type="match status" value="1"/>
</dbReference>
<dbReference type="InterPro" id="IPR023799">
    <property type="entry name" value="RbfA_dom_sf"/>
</dbReference>
<protein>
    <submittedName>
        <fullName evidence="1">Putative ribosome-binding factor A</fullName>
    </submittedName>
    <submittedName>
        <fullName evidence="3">Uncharacterized protein LOC112685764</fullName>
    </submittedName>
</protein>
<dbReference type="Proteomes" id="UP000694846">
    <property type="component" value="Unplaced"/>
</dbReference>
<dbReference type="Gene3D" id="3.30.300.20">
    <property type="match status" value="1"/>
</dbReference>
<reference evidence="1" key="1">
    <citation type="submission" date="2018-04" db="EMBL/GenBank/DDBJ databases">
        <title>Transcriptome assembly of Sipha flava.</title>
        <authorList>
            <person name="Scully E.D."/>
            <person name="Geib S.M."/>
            <person name="Palmer N.A."/>
            <person name="Koch K."/>
            <person name="Bradshaw J."/>
            <person name="Heng-Moss T."/>
            <person name="Sarath G."/>
        </authorList>
    </citation>
    <scope>NUCLEOTIDE SEQUENCE</scope>
</reference>
<dbReference type="OrthoDB" id="418445at2759"/>